<protein>
    <recommendedName>
        <fullName evidence="8">Major facilitator superfamily (MFS) profile domain-containing protein</fullName>
    </recommendedName>
</protein>
<dbReference type="InterPro" id="IPR036259">
    <property type="entry name" value="MFS_trans_sf"/>
</dbReference>
<dbReference type="InterPro" id="IPR051788">
    <property type="entry name" value="MFS_Transporter"/>
</dbReference>
<dbReference type="AlphaFoldDB" id="A0A7R7XCN2"/>
<sequence length="155" mass="16381">MGDVKKAGPFASGLTAAWFWLGLSIGRIALGFVTPLVGERLAVTVYILLEVVFGIIIHLVSNFHAAAVATAMQGFFLGPLFPAIVFATARLLPEEMHVTAIGVATGFSSLGATVIPFLVGVVVETHGVTLLQPFVMALSGAIVVLWLCLPRLPRR</sequence>
<feature type="transmembrane region" description="Helical" evidence="7">
    <location>
        <begin position="129"/>
        <end position="149"/>
    </location>
</feature>
<evidence type="ECO:0000256" key="1">
    <source>
        <dbReference type="ARBA" id="ARBA00004127"/>
    </source>
</evidence>
<feature type="transmembrane region" description="Helical" evidence="7">
    <location>
        <begin position="41"/>
        <end position="60"/>
    </location>
</feature>
<dbReference type="PANTHER" id="PTHR23514:SF3">
    <property type="entry name" value="BYPASS OF STOP CODON PROTEIN 6"/>
    <property type="match status" value="1"/>
</dbReference>
<dbReference type="OrthoDB" id="413079at2759"/>
<evidence type="ECO:0000313" key="10">
    <source>
        <dbReference type="Proteomes" id="UP000654913"/>
    </source>
</evidence>
<keyword evidence="5 7" id="KW-1133">Transmembrane helix</keyword>
<dbReference type="KEGG" id="apuu:APUU_11082S"/>
<dbReference type="GO" id="GO:0012505">
    <property type="term" value="C:endomembrane system"/>
    <property type="evidence" value="ECO:0007669"/>
    <property type="project" value="UniProtKB-SubCell"/>
</dbReference>
<dbReference type="PROSITE" id="PS50850">
    <property type="entry name" value="MFS"/>
    <property type="match status" value="1"/>
</dbReference>
<evidence type="ECO:0000256" key="3">
    <source>
        <dbReference type="ARBA" id="ARBA00022448"/>
    </source>
</evidence>
<keyword evidence="4 7" id="KW-0812">Transmembrane</keyword>
<dbReference type="Pfam" id="PF07690">
    <property type="entry name" value="MFS_1"/>
    <property type="match status" value="1"/>
</dbReference>
<comment type="subcellular location">
    <subcellularLocation>
        <location evidence="1">Endomembrane system</location>
        <topology evidence="1">Multi-pass membrane protein</topology>
    </subcellularLocation>
</comment>
<reference evidence="9" key="1">
    <citation type="submission" date="2021-01" db="EMBL/GenBank/DDBJ databases">
        <authorList>
            <consortium name="Aspergillus puulaauensis MK2 genome sequencing consortium"/>
            <person name="Kazuki M."/>
            <person name="Futagami T."/>
        </authorList>
    </citation>
    <scope>NUCLEOTIDE SEQUENCE</scope>
    <source>
        <strain evidence="9">MK2</strain>
    </source>
</reference>
<evidence type="ECO:0000259" key="8">
    <source>
        <dbReference type="PROSITE" id="PS50850"/>
    </source>
</evidence>
<evidence type="ECO:0000256" key="7">
    <source>
        <dbReference type="SAM" id="Phobius"/>
    </source>
</evidence>
<dbReference type="Proteomes" id="UP000654913">
    <property type="component" value="Chromosome 1"/>
</dbReference>
<keyword evidence="6 7" id="KW-0472">Membrane</keyword>
<gene>
    <name evidence="9" type="ORF">APUU_11082S</name>
</gene>
<feature type="transmembrane region" description="Helical" evidence="7">
    <location>
        <begin position="98"/>
        <end position="123"/>
    </location>
</feature>
<comment type="similarity">
    <text evidence="2">Belongs to the major facilitator superfamily.</text>
</comment>
<dbReference type="Gene3D" id="1.20.1250.20">
    <property type="entry name" value="MFS general substrate transporter like domains"/>
    <property type="match status" value="1"/>
</dbReference>
<dbReference type="EMBL" id="AP024443">
    <property type="protein sequence ID" value="BCS18254.1"/>
    <property type="molecule type" value="Genomic_DNA"/>
</dbReference>
<dbReference type="InterPro" id="IPR020846">
    <property type="entry name" value="MFS_dom"/>
</dbReference>
<dbReference type="RefSeq" id="XP_041550448.1">
    <property type="nucleotide sequence ID" value="XM_041694346.1"/>
</dbReference>
<keyword evidence="10" id="KW-1185">Reference proteome</keyword>
<feature type="domain" description="Major facilitator superfamily (MFS) profile" evidence="8">
    <location>
        <begin position="1"/>
        <end position="155"/>
    </location>
</feature>
<dbReference type="SUPFAM" id="SSF103473">
    <property type="entry name" value="MFS general substrate transporter"/>
    <property type="match status" value="1"/>
</dbReference>
<dbReference type="GO" id="GO:0016020">
    <property type="term" value="C:membrane"/>
    <property type="evidence" value="ECO:0007669"/>
    <property type="project" value="TreeGrafter"/>
</dbReference>
<evidence type="ECO:0000256" key="4">
    <source>
        <dbReference type="ARBA" id="ARBA00022692"/>
    </source>
</evidence>
<feature type="transmembrane region" description="Helical" evidence="7">
    <location>
        <begin position="16"/>
        <end position="34"/>
    </location>
</feature>
<dbReference type="GO" id="GO:0022857">
    <property type="term" value="F:transmembrane transporter activity"/>
    <property type="evidence" value="ECO:0007669"/>
    <property type="project" value="InterPro"/>
</dbReference>
<evidence type="ECO:0000256" key="2">
    <source>
        <dbReference type="ARBA" id="ARBA00008335"/>
    </source>
</evidence>
<name>A0A7R7XCN2_9EURO</name>
<evidence type="ECO:0000313" key="9">
    <source>
        <dbReference type="EMBL" id="BCS18254.1"/>
    </source>
</evidence>
<evidence type="ECO:0000256" key="5">
    <source>
        <dbReference type="ARBA" id="ARBA00022989"/>
    </source>
</evidence>
<keyword evidence="3" id="KW-0813">Transport</keyword>
<reference evidence="9" key="2">
    <citation type="submission" date="2021-02" db="EMBL/GenBank/DDBJ databases">
        <title>Aspergillus puulaauensis MK2 genome sequence.</title>
        <authorList>
            <person name="Futagami T."/>
            <person name="Mori K."/>
            <person name="Kadooka C."/>
            <person name="Tanaka T."/>
        </authorList>
    </citation>
    <scope>NUCLEOTIDE SEQUENCE</scope>
    <source>
        <strain evidence="9">MK2</strain>
    </source>
</reference>
<feature type="transmembrane region" description="Helical" evidence="7">
    <location>
        <begin position="66"/>
        <end position="86"/>
    </location>
</feature>
<proteinExistence type="inferred from homology"/>
<dbReference type="InterPro" id="IPR011701">
    <property type="entry name" value="MFS"/>
</dbReference>
<organism evidence="9 10">
    <name type="scientific">Aspergillus puulaauensis</name>
    <dbReference type="NCBI Taxonomy" id="1220207"/>
    <lineage>
        <taxon>Eukaryota</taxon>
        <taxon>Fungi</taxon>
        <taxon>Dikarya</taxon>
        <taxon>Ascomycota</taxon>
        <taxon>Pezizomycotina</taxon>
        <taxon>Eurotiomycetes</taxon>
        <taxon>Eurotiomycetidae</taxon>
        <taxon>Eurotiales</taxon>
        <taxon>Aspergillaceae</taxon>
        <taxon>Aspergillus</taxon>
    </lineage>
</organism>
<dbReference type="GeneID" id="64968259"/>
<dbReference type="PANTHER" id="PTHR23514">
    <property type="entry name" value="BYPASS OF STOP CODON PROTEIN 6"/>
    <property type="match status" value="1"/>
</dbReference>
<evidence type="ECO:0000256" key="6">
    <source>
        <dbReference type="ARBA" id="ARBA00023136"/>
    </source>
</evidence>
<accession>A0A7R7XCN2</accession>